<accession>A0ACB7GDZ8</accession>
<evidence type="ECO:0000313" key="2">
    <source>
        <dbReference type="Proteomes" id="UP000091857"/>
    </source>
</evidence>
<name>A0ACB7GDZ8_MANES</name>
<dbReference type="Proteomes" id="UP000091857">
    <property type="component" value="Chromosome 14"/>
</dbReference>
<organism evidence="1 2">
    <name type="scientific">Manihot esculenta</name>
    <name type="common">Cassava</name>
    <name type="synonym">Jatropha manihot</name>
    <dbReference type="NCBI Taxonomy" id="3983"/>
    <lineage>
        <taxon>Eukaryota</taxon>
        <taxon>Viridiplantae</taxon>
        <taxon>Streptophyta</taxon>
        <taxon>Embryophyta</taxon>
        <taxon>Tracheophyta</taxon>
        <taxon>Spermatophyta</taxon>
        <taxon>Magnoliopsida</taxon>
        <taxon>eudicotyledons</taxon>
        <taxon>Gunneridae</taxon>
        <taxon>Pentapetalae</taxon>
        <taxon>rosids</taxon>
        <taxon>fabids</taxon>
        <taxon>Malpighiales</taxon>
        <taxon>Euphorbiaceae</taxon>
        <taxon>Crotonoideae</taxon>
        <taxon>Manihoteae</taxon>
        <taxon>Manihot</taxon>
    </lineage>
</organism>
<proteinExistence type="predicted"/>
<protein>
    <submittedName>
        <fullName evidence="1">Uncharacterized protein</fullName>
    </submittedName>
</protein>
<dbReference type="EMBL" id="CM004400">
    <property type="protein sequence ID" value="KAG8638467.1"/>
    <property type="molecule type" value="Genomic_DNA"/>
</dbReference>
<evidence type="ECO:0000313" key="1">
    <source>
        <dbReference type="EMBL" id="KAG8638467.1"/>
    </source>
</evidence>
<keyword evidence="2" id="KW-1185">Reference proteome</keyword>
<comment type="caution">
    <text evidence="1">The sequence shown here is derived from an EMBL/GenBank/DDBJ whole genome shotgun (WGS) entry which is preliminary data.</text>
</comment>
<sequence>MTFFIVDFPSSFDAACLPYFWFFTAWPWFINKTMKAFYFAFLFIISAAESISLKPHALDSFNLSLIQNVGSCSYQVIISTSCSSPKYTRDAISLSFGDAYGNQVYAPRLDDPSTKTFERCSSDTFQITGPCAYQICYAYLYRTGPDGWKPESVKIYAYNSYPVTFDYNVFIPRDTWYGFNLCQGASSAYVGRVQVQTRGTEDPSSEFSCF</sequence>
<reference evidence="2" key="1">
    <citation type="journal article" date="2016" name="Nat. Biotechnol.">
        <title>Sequencing wild and cultivated cassava and related species reveals extensive interspecific hybridization and genetic diversity.</title>
        <authorList>
            <person name="Bredeson J.V."/>
            <person name="Lyons J.B."/>
            <person name="Prochnik S.E."/>
            <person name="Wu G.A."/>
            <person name="Ha C.M."/>
            <person name="Edsinger-Gonzales E."/>
            <person name="Grimwood J."/>
            <person name="Schmutz J."/>
            <person name="Rabbi I.Y."/>
            <person name="Egesi C."/>
            <person name="Nauluvula P."/>
            <person name="Lebot V."/>
            <person name="Ndunguru J."/>
            <person name="Mkamilo G."/>
            <person name="Bart R.S."/>
            <person name="Setter T.L."/>
            <person name="Gleadow R.M."/>
            <person name="Kulakow P."/>
            <person name="Ferguson M.E."/>
            <person name="Rounsley S."/>
            <person name="Rokhsar D.S."/>
        </authorList>
    </citation>
    <scope>NUCLEOTIDE SEQUENCE [LARGE SCALE GENOMIC DNA]</scope>
    <source>
        <strain evidence="2">cv. AM560-2</strain>
    </source>
</reference>
<gene>
    <name evidence="1" type="ORF">MANES_14G031901v8</name>
</gene>